<reference evidence="9 10" key="1">
    <citation type="journal article" date="2015" name="Nature">
        <title>rRNA introns, odd ribosomes, and small enigmatic genomes across a large radiation of phyla.</title>
        <authorList>
            <person name="Brown C.T."/>
            <person name="Hug L.A."/>
            <person name="Thomas B.C."/>
            <person name="Sharon I."/>
            <person name="Castelle C.J."/>
            <person name="Singh A."/>
            <person name="Wilkins M.J."/>
            <person name="Williams K.H."/>
            <person name="Banfield J.F."/>
        </authorList>
    </citation>
    <scope>NUCLEOTIDE SEQUENCE [LARGE SCALE GENOMIC DNA]</scope>
</reference>
<dbReference type="InterPro" id="IPR036920">
    <property type="entry name" value="Ribosomal_uL16_sf"/>
</dbReference>
<dbReference type="Gene3D" id="3.90.1170.10">
    <property type="entry name" value="Ribosomal protein L10e/L16"/>
    <property type="match status" value="1"/>
</dbReference>
<name>A0A0G0FPQ2_9BACT</name>
<dbReference type="HAMAP" id="MF_01342">
    <property type="entry name" value="Ribosomal_uL16"/>
    <property type="match status" value="1"/>
</dbReference>
<dbReference type="InterPro" id="IPR016180">
    <property type="entry name" value="Ribosomal_uL16_dom"/>
</dbReference>
<evidence type="ECO:0000256" key="8">
    <source>
        <dbReference type="RuleBase" id="RU004414"/>
    </source>
</evidence>
<dbReference type="PATRIC" id="fig|1618417.4.peg.445"/>
<keyword evidence="6 8" id="KW-0694">RNA-binding</keyword>
<keyword evidence="2 6" id="KW-0820">tRNA-binding</keyword>
<dbReference type="Proteomes" id="UP000034448">
    <property type="component" value="Unassembled WGS sequence"/>
</dbReference>
<comment type="subunit">
    <text evidence="6 8">Part of the 50S ribosomal subunit.</text>
</comment>
<evidence type="ECO:0000256" key="2">
    <source>
        <dbReference type="ARBA" id="ARBA00022555"/>
    </source>
</evidence>
<keyword evidence="6 8" id="KW-0699">rRNA-binding</keyword>
<sequence length="139" mass="15283">MALLVPSRVKFRKAFRGKRGGVATRGNEISFGAFALKSEDSAWISARQIEAARRAMTRFTQRGGRIWIRIFPDKPITKHPAEARMGSGKGDVVGYVAVVKPGTILFEMGAVTEEIAREAMRLAAHKLPIKTRFAVKGIS</sequence>
<dbReference type="SUPFAM" id="SSF54686">
    <property type="entry name" value="Ribosomal protein L16p/L10e"/>
    <property type="match status" value="1"/>
</dbReference>
<dbReference type="GO" id="GO:0000049">
    <property type="term" value="F:tRNA binding"/>
    <property type="evidence" value="ECO:0007669"/>
    <property type="project" value="UniProtKB-KW"/>
</dbReference>
<dbReference type="InterPro" id="IPR047873">
    <property type="entry name" value="Ribosomal_uL16"/>
</dbReference>
<comment type="caution">
    <text evidence="9">The sequence shown here is derived from an EMBL/GenBank/DDBJ whole genome shotgun (WGS) entry which is preliminary data.</text>
</comment>
<evidence type="ECO:0000256" key="1">
    <source>
        <dbReference type="ARBA" id="ARBA00008931"/>
    </source>
</evidence>
<comment type="similarity">
    <text evidence="1 6 7">Belongs to the universal ribosomal protein uL16 family.</text>
</comment>
<evidence type="ECO:0000256" key="6">
    <source>
        <dbReference type="HAMAP-Rule" id="MF_01342"/>
    </source>
</evidence>
<organism evidence="9 10">
    <name type="scientific">Candidatus Daviesbacteria bacterium GW2011_GWA1_36_8</name>
    <dbReference type="NCBI Taxonomy" id="1618417"/>
    <lineage>
        <taxon>Bacteria</taxon>
        <taxon>Candidatus Daviesiibacteriota</taxon>
    </lineage>
</organism>
<proteinExistence type="inferred from homology"/>
<dbReference type="GO" id="GO:0003735">
    <property type="term" value="F:structural constituent of ribosome"/>
    <property type="evidence" value="ECO:0007669"/>
    <property type="project" value="InterPro"/>
</dbReference>
<protein>
    <recommendedName>
        <fullName evidence="5 6">Large ribosomal subunit protein uL16</fullName>
    </recommendedName>
</protein>
<dbReference type="PRINTS" id="PR00060">
    <property type="entry name" value="RIBOSOMALL16"/>
</dbReference>
<evidence type="ECO:0000313" key="10">
    <source>
        <dbReference type="Proteomes" id="UP000034448"/>
    </source>
</evidence>
<gene>
    <name evidence="6" type="primary">rplP</name>
    <name evidence="9" type="ORF">US28_C0010G0018</name>
</gene>
<evidence type="ECO:0000256" key="7">
    <source>
        <dbReference type="RuleBase" id="RU004413"/>
    </source>
</evidence>
<dbReference type="PANTHER" id="PTHR12220:SF13">
    <property type="entry name" value="LARGE RIBOSOMAL SUBUNIT PROTEIN UL16M"/>
    <property type="match status" value="1"/>
</dbReference>
<accession>A0A0G0FPQ2</accession>
<dbReference type="Pfam" id="PF00252">
    <property type="entry name" value="Ribosomal_L16"/>
    <property type="match status" value="1"/>
</dbReference>
<dbReference type="PANTHER" id="PTHR12220">
    <property type="entry name" value="50S/60S RIBOSOMAL PROTEIN L16"/>
    <property type="match status" value="1"/>
</dbReference>
<dbReference type="CDD" id="cd01433">
    <property type="entry name" value="Ribosomal_L16_L10e"/>
    <property type="match status" value="1"/>
</dbReference>
<dbReference type="GO" id="GO:0022625">
    <property type="term" value="C:cytosolic large ribosomal subunit"/>
    <property type="evidence" value="ECO:0007669"/>
    <property type="project" value="TreeGrafter"/>
</dbReference>
<dbReference type="AlphaFoldDB" id="A0A0G0FPQ2"/>
<comment type="function">
    <text evidence="6 8">Binds 23S rRNA and is also seen to make contacts with the A and possibly P site tRNAs.</text>
</comment>
<dbReference type="NCBIfam" id="TIGR01164">
    <property type="entry name" value="rplP_bact"/>
    <property type="match status" value="1"/>
</dbReference>
<dbReference type="FunFam" id="3.90.1170.10:FF:000001">
    <property type="entry name" value="50S ribosomal protein L16"/>
    <property type="match status" value="1"/>
</dbReference>
<dbReference type="GO" id="GO:0019843">
    <property type="term" value="F:rRNA binding"/>
    <property type="evidence" value="ECO:0007669"/>
    <property type="project" value="UniProtKB-UniRule"/>
</dbReference>
<dbReference type="GO" id="GO:0006412">
    <property type="term" value="P:translation"/>
    <property type="evidence" value="ECO:0007669"/>
    <property type="project" value="UniProtKB-UniRule"/>
</dbReference>
<dbReference type="EMBL" id="LBSJ01000010">
    <property type="protein sequence ID" value="KKQ15785.1"/>
    <property type="molecule type" value="Genomic_DNA"/>
</dbReference>
<keyword evidence="3 6" id="KW-0689">Ribosomal protein</keyword>
<evidence type="ECO:0000256" key="3">
    <source>
        <dbReference type="ARBA" id="ARBA00022980"/>
    </source>
</evidence>
<dbReference type="InterPro" id="IPR000114">
    <property type="entry name" value="Ribosomal_uL16_bact-type"/>
</dbReference>
<evidence type="ECO:0000313" key="9">
    <source>
        <dbReference type="EMBL" id="KKQ15785.1"/>
    </source>
</evidence>
<evidence type="ECO:0000256" key="5">
    <source>
        <dbReference type="ARBA" id="ARBA00035198"/>
    </source>
</evidence>
<keyword evidence="4 6" id="KW-0687">Ribonucleoprotein</keyword>
<evidence type="ECO:0000256" key="4">
    <source>
        <dbReference type="ARBA" id="ARBA00023274"/>
    </source>
</evidence>